<dbReference type="InterPro" id="IPR013563">
    <property type="entry name" value="Oligopep_ABC_C"/>
</dbReference>
<sequence length="320" mass="35589">MTRRLEVADLVVRHKTRKGTVHAVAGVSFEIGAGQTLGLVGESGCGKSSLARAIVGLNKPTSGNLAINGTAVDPRRPSSRARDMQMIFQDPYGSLNPRLTVRELVEEPLKVHRLRSRAERREWVKALLDRVGIPETMHDRLPHQLSGGQRQRVGIARALALEPKIIICDEPVSALDVSVQAQVLNLLVDLQREQDLSYLFISHDLEVIRYVSHWIAVMYLGVIVEIGPVDRIWKSPLHPYTRALMQTTDNREMQAGPEVKLNSELPNPLSPPSGCRFRTRCPLAIERCAQEEPQLREEAAGHKVACHRAQEWASRVSAAA</sequence>
<dbReference type="Pfam" id="PF00005">
    <property type="entry name" value="ABC_tran"/>
    <property type="match status" value="1"/>
</dbReference>
<dbReference type="PROSITE" id="PS50893">
    <property type="entry name" value="ABC_TRANSPORTER_2"/>
    <property type="match status" value="1"/>
</dbReference>
<organism evidence="7 8">
    <name type="scientific">Aquamicrobium terrae</name>
    <dbReference type="NCBI Taxonomy" id="1324945"/>
    <lineage>
        <taxon>Bacteria</taxon>
        <taxon>Pseudomonadati</taxon>
        <taxon>Pseudomonadota</taxon>
        <taxon>Alphaproteobacteria</taxon>
        <taxon>Hyphomicrobiales</taxon>
        <taxon>Phyllobacteriaceae</taxon>
        <taxon>Aquamicrobium</taxon>
    </lineage>
</organism>
<name>A0ABV2N1H5_9HYPH</name>
<comment type="similarity">
    <text evidence="2">Belongs to the ABC transporter superfamily.</text>
</comment>
<evidence type="ECO:0000256" key="4">
    <source>
        <dbReference type="ARBA" id="ARBA00022741"/>
    </source>
</evidence>
<dbReference type="SUPFAM" id="SSF52540">
    <property type="entry name" value="P-loop containing nucleoside triphosphate hydrolases"/>
    <property type="match status" value="1"/>
</dbReference>
<evidence type="ECO:0000256" key="1">
    <source>
        <dbReference type="ARBA" id="ARBA00004417"/>
    </source>
</evidence>
<gene>
    <name evidence="7" type="ORF">ABID37_003132</name>
</gene>
<feature type="domain" description="ABC transporter" evidence="6">
    <location>
        <begin position="5"/>
        <end position="245"/>
    </location>
</feature>
<keyword evidence="4" id="KW-0547">Nucleotide-binding</keyword>
<dbReference type="CDD" id="cd03257">
    <property type="entry name" value="ABC_NikE_OppD_transporters"/>
    <property type="match status" value="1"/>
</dbReference>
<dbReference type="InterPro" id="IPR050319">
    <property type="entry name" value="ABC_transp_ATP-bind"/>
</dbReference>
<dbReference type="Proteomes" id="UP001549076">
    <property type="component" value="Unassembled WGS sequence"/>
</dbReference>
<accession>A0ABV2N1H5</accession>
<dbReference type="InterPro" id="IPR003593">
    <property type="entry name" value="AAA+_ATPase"/>
</dbReference>
<dbReference type="Pfam" id="PF08352">
    <property type="entry name" value="oligo_HPY"/>
    <property type="match status" value="1"/>
</dbReference>
<evidence type="ECO:0000313" key="8">
    <source>
        <dbReference type="Proteomes" id="UP001549076"/>
    </source>
</evidence>
<comment type="subcellular location">
    <subcellularLocation>
        <location evidence="1">Cell inner membrane</location>
        <topology evidence="1">Peripheral membrane protein</topology>
    </subcellularLocation>
</comment>
<dbReference type="PROSITE" id="PS00211">
    <property type="entry name" value="ABC_TRANSPORTER_1"/>
    <property type="match status" value="1"/>
</dbReference>
<keyword evidence="3" id="KW-0813">Transport</keyword>
<dbReference type="EMBL" id="JBEPML010000010">
    <property type="protein sequence ID" value="MET3792909.1"/>
    <property type="molecule type" value="Genomic_DNA"/>
</dbReference>
<evidence type="ECO:0000256" key="3">
    <source>
        <dbReference type="ARBA" id="ARBA00022448"/>
    </source>
</evidence>
<dbReference type="PANTHER" id="PTHR43776:SF7">
    <property type="entry name" value="D,D-DIPEPTIDE TRANSPORT ATP-BINDING PROTEIN DDPF-RELATED"/>
    <property type="match status" value="1"/>
</dbReference>
<evidence type="ECO:0000256" key="2">
    <source>
        <dbReference type="ARBA" id="ARBA00005417"/>
    </source>
</evidence>
<proteinExistence type="inferred from homology"/>
<keyword evidence="8" id="KW-1185">Reference proteome</keyword>
<dbReference type="InterPro" id="IPR017871">
    <property type="entry name" value="ABC_transporter-like_CS"/>
</dbReference>
<reference evidence="7 8" key="1">
    <citation type="submission" date="2024-06" db="EMBL/GenBank/DDBJ databases">
        <title>Genomic Encyclopedia of Type Strains, Phase IV (KMG-IV): sequencing the most valuable type-strain genomes for metagenomic binning, comparative biology and taxonomic classification.</title>
        <authorList>
            <person name="Goeker M."/>
        </authorList>
    </citation>
    <scope>NUCLEOTIDE SEQUENCE [LARGE SCALE GENOMIC DNA]</scope>
    <source>
        <strain evidence="7 8">DSM 27865</strain>
    </source>
</reference>
<protein>
    <submittedName>
        <fullName evidence="7">Oligopeptide/dipeptide ABC transporter ATP-binding protein</fullName>
    </submittedName>
</protein>
<dbReference type="InterPro" id="IPR003439">
    <property type="entry name" value="ABC_transporter-like_ATP-bd"/>
</dbReference>
<dbReference type="SMART" id="SM00382">
    <property type="entry name" value="AAA"/>
    <property type="match status" value="1"/>
</dbReference>
<dbReference type="NCBIfam" id="TIGR01727">
    <property type="entry name" value="oligo_HPY"/>
    <property type="match status" value="1"/>
</dbReference>
<evidence type="ECO:0000259" key="6">
    <source>
        <dbReference type="PROSITE" id="PS50893"/>
    </source>
</evidence>
<dbReference type="Gene3D" id="3.40.50.300">
    <property type="entry name" value="P-loop containing nucleotide triphosphate hydrolases"/>
    <property type="match status" value="1"/>
</dbReference>
<dbReference type="InterPro" id="IPR027417">
    <property type="entry name" value="P-loop_NTPase"/>
</dbReference>
<keyword evidence="5 7" id="KW-0067">ATP-binding</keyword>
<evidence type="ECO:0000313" key="7">
    <source>
        <dbReference type="EMBL" id="MET3792909.1"/>
    </source>
</evidence>
<dbReference type="PANTHER" id="PTHR43776">
    <property type="entry name" value="TRANSPORT ATP-BINDING PROTEIN"/>
    <property type="match status" value="1"/>
</dbReference>
<dbReference type="RefSeq" id="WP_354196342.1">
    <property type="nucleotide sequence ID" value="NZ_JBEPML010000010.1"/>
</dbReference>
<dbReference type="GO" id="GO:0005524">
    <property type="term" value="F:ATP binding"/>
    <property type="evidence" value="ECO:0007669"/>
    <property type="project" value="UniProtKB-KW"/>
</dbReference>
<comment type="caution">
    <text evidence="7">The sequence shown here is derived from an EMBL/GenBank/DDBJ whole genome shotgun (WGS) entry which is preliminary data.</text>
</comment>
<evidence type="ECO:0000256" key="5">
    <source>
        <dbReference type="ARBA" id="ARBA00022840"/>
    </source>
</evidence>